<dbReference type="EMBL" id="ASPP01007403">
    <property type="protein sequence ID" value="ETO27197.1"/>
    <property type="molecule type" value="Genomic_DNA"/>
</dbReference>
<comment type="caution">
    <text evidence="4">The sequence shown here is derived from an EMBL/GenBank/DDBJ whole genome shotgun (WGS) entry which is preliminary data.</text>
</comment>
<dbReference type="Gene3D" id="1.25.40.10">
    <property type="entry name" value="Tetratricopeptide repeat domain"/>
    <property type="match status" value="3"/>
</dbReference>
<dbReference type="Pfam" id="PF13181">
    <property type="entry name" value="TPR_8"/>
    <property type="match status" value="2"/>
</dbReference>
<name>X6NP99_RETFI</name>
<organism evidence="4 5">
    <name type="scientific">Reticulomyxa filosa</name>
    <dbReference type="NCBI Taxonomy" id="46433"/>
    <lineage>
        <taxon>Eukaryota</taxon>
        <taxon>Sar</taxon>
        <taxon>Rhizaria</taxon>
        <taxon>Retaria</taxon>
        <taxon>Foraminifera</taxon>
        <taxon>Monothalamids</taxon>
        <taxon>Reticulomyxidae</taxon>
        <taxon>Reticulomyxa</taxon>
    </lineage>
</organism>
<dbReference type="Pfam" id="PF13424">
    <property type="entry name" value="TPR_12"/>
    <property type="match status" value="2"/>
</dbReference>
<gene>
    <name evidence="4" type="ORF">RFI_09935</name>
</gene>
<proteinExistence type="predicted"/>
<dbReference type="PROSITE" id="PS50293">
    <property type="entry name" value="TPR_REGION"/>
    <property type="match status" value="2"/>
</dbReference>
<feature type="repeat" description="TPR" evidence="3">
    <location>
        <begin position="297"/>
        <end position="330"/>
    </location>
</feature>
<feature type="repeat" description="TPR" evidence="3">
    <location>
        <begin position="255"/>
        <end position="288"/>
    </location>
</feature>
<protein>
    <submittedName>
        <fullName evidence="4">Uncharacterized protein</fullName>
    </submittedName>
</protein>
<keyword evidence="5" id="KW-1185">Reference proteome</keyword>
<dbReference type="SMART" id="SM00028">
    <property type="entry name" value="TPR"/>
    <property type="match status" value="6"/>
</dbReference>
<dbReference type="OrthoDB" id="626167at2759"/>
<dbReference type="InterPro" id="IPR019734">
    <property type="entry name" value="TPR_rpt"/>
</dbReference>
<dbReference type="InterPro" id="IPR011990">
    <property type="entry name" value="TPR-like_helical_dom_sf"/>
</dbReference>
<keyword evidence="2 3" id="KW-0802">TPR repeat</keyword>
<evidence type="ECO:0000256" key="3">
    <source>
        <dbReference type="PROSITE-ProRule" id="PRU00339"/>
    </source>
</evidence>
<evidence type="ECO:0000256" key="2">
    <source>
        <dbReference type="ARBA" id="ARBA00022803"/>
    </source>
</evidence>
<evidence type="ECO:0000313" key="4">
    <source>
        <dbReference type="EMBL" id="ETO27197.1"/>
    </source>
</evidence>
<evidence type="ECO:0000256" key="1">
    <source>
        <dbReference type="ARBA" id="ARBA00022737"/>
    </source>
</evidence>
<feature type="repeat" description="TPR" evidence="3">
    <location>
        <begin position="339"/>
        <end position="372"/>
    </location>
</feature>
<dbReference type="Proteomes" id="UP000023152">
    <property type="component" value="Unassembled WGS sequence"/>
</dbReference>
<dbReference type="SUPFAM" id="SSF48452">
    <property type="entry name" value="TPR-like"/>
    <property type="match status" value="2"/>
</dbReference>
<dbReference type="PROSITE" id="PS50005">
    <property type="entry name" value="TPR"/>
    <property type="match status" value="3"/>
</dbReference>
<evidence type="ECO:0000313" key="5">
    <source>
        <dbReference type="Proteomes" id="UP000023152"/>
    </source>
</evidence>
<dbReference type="PANTHER" id="PTHR45641:SF1">
    <property type="entry name" value="AAA+ ATPASE DOMAIN-CONTAINING PROTEIN"/>
    <property type="match status" value="1"/>
</dbReference>
<sequence>MVNEMIDNNQQGIVVVATNIDQLAKPNDKLFWQDIPFTMMINSNEYMKKKITIGEYSICSFHSKKIKLDDITIDGCVYAVDCVIDGIGNCHITQQLIHTGKSVIRYRFNSQVITCNWPIDPCKLIESGINLSSKSKFDEAIEFFRFALCVRLQILPDSDIDVAESYDLLGKAYHQKGGYETEANIIFKLNYFKSFEEDLEIHFNKIGSDYHSVVNSHNNVGLVRDTKGIYDKAIECLEKSLEIRLNKLGLDPLVADSYCHLAGIYDSKGEYDKAIKYFENTLNIWLNKRECEQYLIAILYNNLGSTYDNKGKYNKAIEYYEKSLQILLNKPDCERRHVAISYNNLGLLYNKNGEYNKAIEYCERSLNICCQEFGHNHFSVANSKNNLTFIYYGKQEYEKAMQVGKQALELRLKRLGSNHPDVGVSCDILGDICYKQKNKIEAKNYYENALSIFTQQLGESHQTTSRVRSKLNNL</sequence>
<dbReference type="PANTHER" id="PTHR45641">
    <property type="entry name" value="TETRATRICOPEPTIDE REPEAT PROTEIN (AFU_ORTHOLOGUE AFUA_6G03870)"/>
    <property type="match status" value="1"/>
</dbReference>
<accession>X6NP99</accession>
<dbReference type="AlphaFoldDB" id="X6NP99"/>
<keyword evidence="1" id="KW-0677">Repeat</keyword>
<reference evidence="4 5" key="1">
    <citation type="journal article" date="2013" name="Curr. Biol.">
        <title>The Genome of the Foraminiferan Reticulomyxa filosa.</title>
        <authorList>
            <person name="Glockner G."/>
            <person name="Hulsmann N."/>
            <person name="Schleicher M."/>
            <person name="Noegel A.A."/>
            <person name="Eichinger L."/>
            <person name="Gallinger C."/>
            <person name="Pawlowski J."/>
            <person name="Sierra R."/>
            <person name="Euteneuer U."/>
            <person name="Pillet L."/>
            <person name="Moustafa A."/>
            <person name="Platzer M."/>
            <person name="Groth M."/>
            <person name="Szafranski K."/>
            <person name="Schliwa M."/>
        </authorList>
    </citation>
    <scope>NUCLEOTIDE SEQUENCE [LARGE SCALE GENOMIC DNA]</scope>
</reference>